<dbReference type="PRINTS" id="PR00080">
    <property type="entry name" value="SDRFAMILY"/>
</dbReference>
<protein>
    <submittedName>
        <fullName evidence="4">Short-chain dehydrogenase</fullName>
    </submittedName>
</protein>
<accession>A0ABM7VFV5</accession>
<name>A0ABM7VFV5_9BACT</name>
<dbReference type="Pfam" id="PF00106">
    <property type="entry name" value="adh_short"/>
    <property type="match status" value="1"/>
</dbReference>
<evidence type="ECO:0000256" key="1">
    <source>
        <dbReference type="ARBA" id="ARBA00006484"/>
    </source>
</evidence>
<dbReference type="PRINTS" id="PR00081">
    <property type="entry name" value="GDHRDH"/>
</dbReference>
<organism evidence="4 5">
    <name type="scientific">Persicobacter psychrovividus</name>
    <dbReference type="NCBI Taxonomy" id="387638"/>
    <lineage>
        <taxon>Bacteria</taxon>
        <taxon>Pseudomonadati</taxon>
        <taxon>Bacteroidota</taxon>
        <taxon>Cytophagia</taxon>
        <taxon>Cytophagales</taxon>
        <taxon>Persicobacteraceae</taxon>
        <taxon>Persicobacter</taxon>
    </lineage>
</organism>
<dbReference type="InterPro" id="IPR002347">
    <property type="entry name" value="SDR_fam"/>
</dbReference>
<evidence type="ECO:0000256" key="2">
    <source>
        <dbReference type="ARBA" id="ARBA00023002"/>
    </source>
</evidence>
<dbReference type="Gene3D" id="3.40.50.720">
    <property type="entry name" value="NAD(P)-binding Rossmann-like Domain"/>
    <property type="match status" value="1"/>
</dbReference>
<dbReference type="CDD" id="cd05233">
    <property type="entry name" value="SDR_c"/>
    <property type="match status" value="1"/>
</dbReference>
<evidence type="ECO:0000256" key="3">
    <source>
        <dbReference type="RuleBase" id="RU000363"/>
    </source>
</evidence>
<keyword evidence="2" id="KW-0560">Oxidoreductase</keyword>
<keyword evidence="5" id="KW-1185">Reference proteome</keyword>
<evidence type="ECO:0000313" key="4">
    <source>
        <dbReference type="EMBL" id="BDC99784.1"/>
    </source>
</evidence>
<dbReference type="EMBL" id="AP025292">
    <property type="protein sequence ID" value="BDC99784.1"/>
    <property type="molecule type" value="Genomic_DNA"/>
</dbReference>
<dbReference type="Proteomes" id="UP001354989">
    <property type="component" value="Chromosome"/>
</dbReference>
<reference evidence="4 5" key="1">
    <citation type="submission" date="2021-12" db="EMBL/GenBank/DDBJ databases">
        <title>Genome sequencing of bacteria with rrn-lacking chromosome and rrn-plasmid.</title>
        <authorList>
            <person name="Anda M."/>
            <person name="Iwasaki W."/>
        </authorList>
    </citation>
    <scope>NUCLEOTIDE SEQUENCE [LARGE SCALE GENOMIC DNA]</scope>
    <source>
        <strain evidence="4 5">NBRC 101262</strain>
    </source>
</reference>
<sequence length="236" mass="26041">MNPLIVVTGGTKGIGKAIIHRFAQAGFDIVTCARNEADLLHLREELLKQFPETKCYVATVDMSKKEEVKSFGELVNSLPQAVEVLINNAGRFIPGFIHEEEEGVLEEMIETNLYSTYHLCRSIVPEMKERKAGHVFNICSTASITAYTNGGSYAISKHAQLGLTRVLREEMKEHGVKVTAIMPGATLTASWDGVDLPEERFMKAEDVAESVWSAYQMSPSAVVEEIVIRPQLGDLG</sequence>
<proteinExistence type="inferred from homology"/>
<dbReference type="PANTHER" id="PTHR44196">
    <property type="entry name" value="DEHYDROGENASE/REDUCTASE SDR FAMILY MEMBER 7B"/>
    <property type="match status" value="1"/>
</dbReference>
<dbReference type="PANTHER" id="PTHR44196:SF1">
    <property type="entry name" value="DEHYDROGENASE_REDUCTASE SDR FAMILY MEMBER 7B"/>
    <property type="match status" value="1"/>
</dbReference>
<dbReference type="RefSeq" id="WP_332919939.1">
    <property type="nucleotide sequence ID" value="NZ_AP025292.1"/>
</dbReference>
<gene>
    <name evidence="4" type="ORF">PEPS_20650</name>
</gene>
<comment type="similarity">
    <text evidence="1 3">Belongs to the short-chain dehydrogenases/reductases (SDR) family.</text>
</comment>
<dbReference type="SUPFAM" id="SSF51735">
    <property type="entry name" value="NAD(P)-binding Rossmann-fold domains"/>
    <property type="match status" value="1"/>
</dbReference>
<evidence type="ECO:0000313" key="5">
    <source>
        <dbReference type="Proteomes" id="UP001354989"/>
    </source>
</evidence>
<dbReference type="InterPro" id="IPR036291">
    <property type="entry name" value="NAD(P)-bd_dom_sf"/>
</dbReference>